<dbReference type="AlphaFoldDB" id="A0A521BAF7"/>
<sequence length="60" mass="7130">MLKSFNYLLNNYKSTIYFIKKYLKITFISYENKKFLASPDRSDILFPAPLAGKRFNGERD</sequence>
<dbReference type="EMBL" id="FXTQ01000001">
    <property type="protein sequence ID" value="SMO44072.1"/>
    <property type="molecule type" value="Genomic_DNA"/>
</dbReference>
<dbReference type="Proteomes" id="UP000319267">
    <property type="component" value="Unassembled WGS sequence"/>
</dbReference>
<name>A0A521BAF7_9FLAO</name>
<gene>
    <name evidence="1" type="ORF">SAMN06265220_101808</name>
</gene>
<proteinExistence type="predicted"/>
<organism evidence="1 2">
    <name type="scientific">Flavobacterium nitrogenifigens</name>
    <dbReference type="NCBI Taxonomy" id="1617283"/>
    <lineage>
        <taxon>Bacteria</taxon>
        <taxon>Pseudomonadati</taxon>
        <taxon>Bacteroidota</taxon>
        <taxon>Flavobacteriia</taxon>
        <taxon>Flavobacteriales</taxon>
        <taxon>Flavobacteriaceae</taxon>
        <taxon>Flavobacterium</taxon>
    </lineage>
</organism>
<reference evidence="1 2" key="1">
    <citation type="submission" date="2017-05" db="EMBL/GenBank/DDBJ databases">
        <authorList>
            <person name="Varghese N."/>
            <person name="Submissions S."/>
        </authorList>
    </citation>
    <scope>NUCLEOTIDE SEQUENCE [LARGE SCALE GENOMIC DNA]</scope>
    <source>
        <strain evidence="1 2">DSM 29982</strain>
    </source>
</reference>
<keyword evidence="2" id="KW-1185">Reference proteome</keyword>
<evidence type="ECO:0000313" key="1">
    <source>
        <dbReference type="EMBL" id="SMO44072.1"/>
    </source>
</evidence>
<protein>
    <submittedName>
        <fullName evidence="1">Uncharacterized protein</fullName>
    </submittedName>
</protein>
<accession>A0A521BAF7</accession>
<evidence type="ECO:0000313" key="2">
    <source>
        <dbReference type="Proteomes" id="UP000319267"/>
    </source>
</evidence>